<sequence>MITDIRMPGINGLELLVEIRKFTNIPVIIMSGYQEIDYLKTCLKYGVKDYLLKPVEEEDLSKLLVNIRNEITHENMLNRQLHYGIPAITDQLMKKWTQGLLREEEVNDRFSLFGIDIQDCAQICCLIIEFDFMEDTKFDQTNFEIQTKRFAARNVIEELMDGHGHLFEISDERFGVVLFHTSEVWHDTDIFGKAEEIMMFIEKCVKVPITIGIGSIVNSLHDAPKSYAVAEKILERRFFLGSKTILSATQFPDDPEKLKPLETQGVLSIIDSVKEQNKDALSFNIKKQKEQFLNAETPKSLVQSTVVEILVQLLRVVQERGGDDDQIFELDLGNYKNFLQYKELDLLFKHVEDKCLVVIQFLSQQKPSQPVKMVLTVKQIVEKQFGSNLSLKQIAEQVHLHPVYLGKLFKAEEGISFNDYLLKIRMEKAKELLLYTDKKVYEIAQEVGYQELDWFYKKFKEYTGVSTSEYRTNANIN</sequence>
<dbReference type="GO" id="GO:0003700">
    <property type="term" value="F:DNA-binding transcription factor activity"/>
    <property type="evidence" value="ECO:0007669"/>
    <property type="project" value="InterPro"/>
</dbReference>
<evidence type="ECO:0000259" key="5">
    <source>
        <dbReference type="PROSITE" id="PS01124"/>
    </source>
</evidence>
<accession>W7YW50</accession>
<evidence type="ECO:0000256" key="2">
    <source>
        <dbReference type="ARBA" id="ARBA00023125"/>
    </source>
</evidence>
<keyword evidence="1" id="KW-0805">Transcription regulation</keyword>
<evidence type="ECO:0000259" key="6">
    <source>
        <dbReference type="PROSITE" id="PS50110"/>
    </source>
</evidence>
<dbReference type="eggNOG" id="COG2207">
    <property type="taxonomic scope" value="Bacteria"/>
</dbReference>
<dbReference type="InterPro" id="IPR018060">
    <property type="entry name" value="HTH_AraC"/>
</dbReference>
<evidence type="ECO:0000313" key="7">
    <source>
        <dbReference type="EMBL" id="GAF08861.1"/>
    </source>
</evidence>
<dbReference type="EMBL" id="BAVZ01000008">
    <property type="protein sequence ID" value="GAF08861.1"/>
    <property type="molecule type" value="Genomic_DNA"/>
</dbReference>
<protein>
    <submittedName>
        <fullName evidence="7">Helix-turn-helix</fullName>
    </submittedName>
</protein>
<keyword evidence="2" id="KW-0238">DNA-binding</keyword>
<dbReference type="STRING" id="1236976.JCM16418_2970"/>
<reference evidence="7 8" key="1">
    <citation type="journal article" date="2014" name="Genome Announc.">
        <title>Draft Genome Sequence of Paenibacillus pini JCM 16418T, Isolated from the Rhizosphere of Pine Tree.</title>
        <authorList>
            <person name="Yuki M."/>
            <person name="Oshima K."/>
            <person name="Suda W."/>
            <person name="Oshida Y."/>
            <person name="Kitamura K."/>
            <person name="Iida Y."/>
            <person name="Hattori M."/>
            <person name="Ohkuma M."/>
        </authorList>
    </citation>
    <scope>NUCLEOTIDE SEQUENCE [LARGE SCALE GENOMIC DNA]</scope>
    <source>
        <strain evidence="7 8">JCM 16418</strain>
    </source>
</reference>
<feature type="domain" description="Response regulatory" evidence="6">
    <location>
        <begin position="1"/>
        <end position="68"/>
    </location>
</feature>
<dbReference type="InterPro" id="IPR041522">
    <property type="entry name" value="CdaR_GGDEF"/>
</dbReference>
<dbReference type="Proteomes" id="UP000019364">
    <property type="component" value="Unassembled WGS sequence"/>
</dbReference>
<gene>
    <name evidence="7" type="ORF">JCM16418_2970</name>
</gene>
<dbReference type="GO" id="GO:0000160">
    <property type="term" value="P:phosphorelay signal transduction system"/>
    <property type="evidence" value="ECO:0007669"/>
    <property type="project" value="InterPro"/>
</dbReference>
<dbReference type="PANTHER" id="PTHR43280">
    <property type="entry name" value="ARAC-FAMILY TRANSCRIPTIONAL REGULATOR"/>
    <property type="match status" value="1"/>
</dbReference>
<dbReference type="Pfam" id="PF17853">
    <property type="entry name" value="GGDEF_2"/>
    <property type="match status" value="1"/>
</dbReference>
<dbReference type="GO" id="GO:0043565">
    <property type="term" value="F:sequence-specific DNA binding"/>
    <property type="evidence" value="ECO:0007669"/>
    <property type="project" value="InterPro"/>
</dbReference>
<dbReference type="PANTHER" id="PTHR43280:SF28">
    <property type="entry name" value="HTH-TYPE TRANSCRIPTIONAL ACTIVATOR RHAS"/>
    <property type="match status" value="1"/>
</dbReference>
<dbReference type="InterPro" id="IPR009057">
    <property type="entry name" value="Homeodomain-like_sf"/>
</dbReference>
<dbReference type="Pfam" id="PF12833">
    <property type="entry name" value="HTH_18"/>
    <property type="match status" value="1"/>
</dbReference>
<dbReference type="OrthoDB" id="342399at2"/>
<feature type="modified residue" description="4-aspartylphosphate" evidence="4">
    <location>
        <position position="4"/>
    </location>
</feature>
<keyword evidence="3" id="KW-0804">Transcription</keyword>
<keyword evidence="8" id="KW-1185">Reference proteome</keyword>
<dbReference type="RefSeq" id="WP_036649658.1">
    <property type="nucleotide sequence ID" value="NZ_BAVZ01000008.1"/>
</dbReference>
<dbReference type="SUPFAM" id="SSF46689">
    <property type="entry name" value="Homeodomain-like"/>
    <property type="match status" value="2"/>
</dbReference>
<dbReference type="SMART" id="SM00342">
    <property type="entry name" value="HTH_ARAC"/>
    <property type="match status" value="1"/>
</dbReference>
<proteinExistence type="predicted"/>
<dbReference type="Gene3D" id="1.10.10.60">
    <property type="entry name" value="Homeodomain-like"/>
    <property type="match status" value="2"/>
</dbReference>
<dbReference type="eggNOG" id="COG4753">
    <property type="taxonomic scope" value="Bacteria"/>
</dbReference>
<dbReference type="SUPFAM" id="SSF52172">
    <property type="entry name" value="CheY-like"/>
    <property type="match status" value="1"/>
</dbReference>
<dbReference type="Gene3D" id="3.40.50.2300">
    <property type="match status" value="1"/>
</dbReference>
<dbReference type="InterPro" id="IPR001789">
    <property type="entry name" value="Sig_transdc_resp-reg_receiver"/>
</dbReference>
<organism evidence="7 8">
    <name type="scientific">Paenibacillus pini JCM 16418</name>
    <dbReference type="NCBI Taxonomy" id="1236976"/>
    <lineage>
        <taxon>Bacteria</taxon>
        <taxon>Bacillati</taxon>
        <taxon>Bacillota</taxon>
        <taxon>Bacilli</taxon>
        <taxon>Bacillales</taxon>
        <taxon>Paenibacillaceae</taxon>
        <taxon>Paenibacillus</taxon>
    </lineage>
</organism>
<name>W7YW50_9BACL</name>
<keyword evidence="4" id="KW-0597">Phosphoprotein</keyword>
<dbReference type="PROSITE" id="PS50110">
    <property type="entry name" value="RESPONSE_REGULATORY"/>
    <property type="match status" value="1"/>
</dbReference>
<feature type="domain" description="HTH araC/xylS-type" evidence="5">
    <location>
        <begin position="375"/>
        <end position="473"/>
    </location>
</feature>
<dbReference type="AlphaFoldDB" id="W7YW50"/>
<evidence type="ECO:0000313" key="8">
    <source>
        <dbReference type="Proteomes" id="UP000019364"/>
    </source>
</evidence>
<evidence type="ECO:0000256" key="3">
    <source>
        <dbReference type="ARBA" id="ARBA00023163"/>
    </source>
</evidence>
<evidence type="ECO:0000256" key="1">
    <source>
        <dbReference type="ARBA" id="ARBA00023015"/>
    </source>
</evidence>
<dbReference type="Pfam" id="PF00072">
    <property type="entry name" value="Response_reg"/>
    <property type="match status" value="1"/>
</dbReference>
<dbReference type="InterPro" id="IPR011006">
    <property type="entry name" value="CheY-like_superfamily"/>
</dbReference>
<dbReference type="PROSITE" id="PS01124">
    <property type="entry name" value="HTH_ARAC_FAMILY_2"/>
    <property type="match status" value="1"/>
</dbReference>
<comment type="caution">
    <text evidence="7">The sequence shown here is derived from an EMBL/GenBank/DDBJ whole genome shotgun (WGS) entry which is preliminary data.</text>
</comment>
<evidence type="ECO:0000256" key="4">
    <source>
        <dbReference type="PROSITE-ProRule" id="PRU00169"/>
    </source>
</evidence>